<keyword evidence="5" id="KW-1185">Reference proteome</keyword>
<dbReference type="EMBL" id="CP092471">
    <property type="protein sequence ID" value="UVI39581.1"/>
    <property type="molecule type" value="Genomic_DNA"/>
</dbReference>
<feature type="region of interest" description="Disordered" evidence="2">
    <location>
        <begin position="100"/>
        <end position="120"/>
    </location>
</feature>
<gene>
    <name evidence="4" type="ORF">L1F33_01035</name>
</gene>
<proteinExistence type="predicted"/>
<keyword evidence="1" id="KW-0175">Coiled coil</keyword>
<evidence type="ECO:0000256" key="3">
    <source>
        <dbReference type="SAM" id="SignalP"/>
    </source>
</evidence>
<evidence type="ECO:0000256" key="2">
    <source>
        <dbReference type="SAM" id="MobiDB-lite"/>
    </source>
</evidence>
<reference evidence="4" key="1">
    <citation type="submission" date="2022-02" db="EMBL/GenBank/DDBJ databases">
        <title>Qipengyuania spongiae sp. nov., isolated from marine sponge.</title>
        <authorList>
            <person name="Li Z."/>
            <person name="Zhang M."/>
        </authorList>
    </citation>
    <scope>NUCLEOTIDE SEQUENCE</scope>
    <source>
        <strain evidence="4">PHS-Z21</strain>
    </source>
</reference>
<dbReference type="Proteomes" id="UP001065265">
    <property type="component" value="Chromosome"/>
</dbReference>
<dbReference type="InterPro" id="IPR025737">
    <property type="entry name" value="FApF"/>
</dbReference>
<protein>
    <recommendedName>
        <fullName evidence="6">Transporter</fullName>
    </recommendedName>
</protein>
<evidence type="ECO:0000256" key="1">
    <source>
        <dbReference type="SAM" id="Coils"/>
    </source>
</evidence>
<evidence type="ECO:0000313" key="5">
    <source>
        <dbReference type="Proteomes" id="UP001065265"/>
    </source>
</evidence>
<name>A0ABY5T0E9_9SPHN</name>
<sequence length="428" mass="46662">MRKHRNFARLALLSSGAITCIVVGTPAFAQETSQELDQLRILIQQQAQRLDEQDERLAQQEAELTRLRTLIATDPNLLASDDLVTLRGRGVAIAAQAVTPESVPASQDTPPVQPVGEAPPEEISQRPAVAAVPQEQGVLSRPGLLVIEPSFQYVNSANDRLVFRGFELVPGIQIGLIEASRARRDTLIETIAVRYGLSSRLEIEARVPLLYRNDRISVAQQREQGIVREINLSESGVGDAEFSVRYQLNHQRGQRPIWVGGLRVKSDTGKGPFDIGYDEFGVATGLTTGSGFWGIQPSISMLLPSDPVVIFGGVSYLYNIGRDIDRVVGGAPIGHVDPGDSISGSLGFGFALNPRFSFSLGYRHNYIMPTETEIGGAVERSDRLQVGSLTFGMSYRLTERVTANASFEFGVTEDAPDLGVTLRFPITF</sequence>
<dbReference type="RefSeq" id="WP_265559090.1">
    <property type="nucleotide sequence ID" value="NZ_CP092471.1"/>
</dbReference>
<feature type="coiled-coil region" evidence="1">
    <location>
        <begin position="29"/>
        <end position="70"/>
    </location>
</feature>
<organism evidence="4 5">
    <name type="scientific">Qipengyuania spongiae</name>
    <dbReference type="NCBI Taxonomy" id="2909673"/>
    <lineage>
        <taxon>Bacteria</taxon>
        <taxon>Pseudomonadati</taxon>
        <taxon>Pseudomonadota</taxon>
        <taxon>Alphaproteobacteria</taxon>
        <taxon>Sphingomonadales</taxon>
        <taxon>Erythrobacteraceae</taxon>
        <taxon>Qipengyuania</taxon>
    </lineage>
</organism>
<evidence type="ECO:0000313" key="4">
    <source>
        <dbReference type="EMBL" id="UVI39581.1"/>
    </source>
</evidence>
<feature type="chain" id="PRO_5045622178" description="Transporter" evidence="3">
    <location>
        <begin position="30"/>
        <end position="428"/>
    </location>
</feature>
<dbReference type="Pfam" id="PF13557">
    <property type="entry name" value="Phenol_MetA_deg"/>
    <property type="match status" value="1"/>
</dbReference>
<feature type="signal peptide" evidence="3">
    <location>
        <begin position="1"/>
        <end position="29"/>
    </location>
</feature>
<evidence type="ECO:0008006" key="6">
    <source>
        <dbReference type="Google" id="ProtNLM"/>
    </source>
</evidence>
<accession>A0ABY5T0E9</accession>
<keyword evidence="3" id="KW-0732">Signal</keyword>